<evidence type="ECO:0000313" key="1">
    <source>
        <dbReference type="EMBL" id="CAE0664395.1"/>
    </source>
</evidence>
<reference evidence="1" key="1">
    <citation type="submission" date="2021-01" db="EMBL/GenBank/DDBJ databases">
        <authorList>
            <person name="Corre E."/>
            <person name="Pelletier E."/>
            <person name="Niang G."/>
            <person name="Scheremetjew M."/>
            <person name="Finn R."/>
            <person name="Kale V."/>
            <person name="Holt S."/>
            <person name="Cochrane G."/>
            <person name="Meng A."/>
            <person name="Brown T."/>
            <person name="Cohen L."/>
        </authorList>
    </citation>
    <scope>NUCLEOTIDE SEQUENCE</scope>
    <source>
        <strain evidence="1">CCCM811</strain>
    </source>
</reference>
<sequence length="166" mass="19325">MTVPKKIITVSVGDSPWADYRKLPTQCRTEACKAEFVLLKCGWLVSPSRGLFYGFSVSFSVIYKNKKDRFKVRALLVHTVSIFGGWLMRSYWRQTLDLVAKAPRDFDIWYNGLQKLLRITKQRGVKHLEDLRKLDIMLKDCTKPEEEEKAERDSFKVKGGYIDVNQ</sequence>
<dbReference type="Gene3D" id="2.30.29.30">
    <property type="entry name" value="Pleckstrin-homology domain (PH domain)/Phosphotyrosine-binding domain (PTB)"/>
    <property type="match status" value="1"/>
</dbReference>
<accession>A0A6V3MR24</accession>
<dbReference type="AlphaFoldDB" id="A0A6V3MR24"/>
<proteinExistence type="predicted"/>
<dbReference type="EMBL" id="HBIV01022211">
    <property type="protein sequence ID" value="CAE0664396.1"/>
    <property type="molecule type" value="Transcribed_RNA"/>
</dbReference>
<gene>
    <name evidence="1" type="ORF">LGLO00237_LOCUS15998</name>
    <name evidence="2" type="ORF">LGLO00237_LOCUS15999</name>
</gene>
<dbReference type="InterPro" id="IPR011993">
    <property type="entry name" value="PH-like_dom_sf"/>
</dbReference>
<organism evidence="1">
    <name type="scientific">Lotharella globosa</name>
    <dbReference type="NCBI Taxonomy" id="91324"/>
    <lineage>
        <taxon>Eukaryota</taxon>
        <taxon>Sar</taxon>
        <taxon>Rhizaria</taxon>
        <taxon>Cercozoa</taxon>
        <taxon>Chlorarachniophyceae</taxon>
        <taxon>Lotharella</taxon>
    </lineage>
</organism>
<dbReference type="EMBL" id="HBIV01022210">
    <property type="protein sequence ID" value="CAE0664395.1"/>
    <property type="molecule type" value="Transcribed_RNA"/>
</dbReference>
<evidence type="ECO:0000313" key="2">
    <source>
        <dbReference type="EMBL" id="CAE0664396.1"/>
    </source>
</evidence>
<protein>
    <submittedName>
        <fullName evidence="1">Uncharacterized protein</fullName>
    </submittedName>
</protein>
<name>A0A6V3MR24_9EUKA</name>